<dbReference type="GO" id="GO:0046983">
    <property type="term" value="F:protein dimerization activity"/>
    <property type="evidence" value="ECO:0007669"/>
    <property type="project" value="InterPro"/>
</dbReference>
<feature type="domain" description="HAT C-terminal dimerisation" evidence="2">
    <location>
        <begin position="189"/>
        <end position="270"/>
    </location>
</feature>
<evidence type="ECO:0000259" key="2">
    <source>
        <dbReference type="Pfam" id="PF05699"/>
    </source>
</evidence>
<dbReference type="SMART" id="SM00614">
    <property type="entry name" value="ZnF_BED"/>
    <property type="match status" value="1"/>
</dbReference>
<evidence type="ECO:0000313" key="4">
    <source>
        <dbReference type="Proteomes" id="UP001237642"/>
    </source>
</evidence>
<dbReference type="InterPro" id="IPR036236">
    <property type="entry name" value="Znf_C2H2_sf"/>
</dbReference>
<evidence type="ECO:0000256" key="1">
    <source>
        <dbReference type="SAM" id="MobiDB-lite"/>
    </source>
</evidence>
<keyword evidence="4" id="KW-1185">Reference proteome</keyword>
<dbReference type="EMBL" id="JAUIZM010000005">
    <property type="protein sequence ID" value="KAK1382657.1"/>
    <property type="molecule type" value="Genomic_DNA"/>
</dbReference>
<proteinExistence type="predicted"/>
<sequence>MAEEHPESNIPIYESLSEEDEADIRENENTNTKPSTEGSVKPVKEEKPQKAKGQGTKRKWSKVWDTFAYIKGTSEEGDTAKCQKCGYTIPYNSSFGTGNLLKHQKTCTRSSDIRQMIISSSGGSIAMHSAKFDPMVFRDMITDAVDKIPTYTVVCGSQAEITFQNQGLDVMKEFDALDCDQGTASEKSELDKYLEEKRLNRALDVDVLDYWSTNQFRFPNLALMARDVLTIPISTVASESAFSVGGRVLDQYRSCLAHNIVESLICTRDWKFNEQEVYHNYPLEELTQDIMKVDITDHPDQDDLGLYSGKTYQTSSSPFANDND</sequence>
<reference evidence="3" key="1">
    <citation type="submission" date="2023-02" db="EMBL/GenBank/DDBJ databases">
        <title>Genome of toxic invasive species Heracleum sosnowskyi carries increased number of genes despite the absence of recent whole-genome duplications.</title>
        <authorList>
            <person name="Schelkunov M."/>
            <person name="Shtratnikova V."/>
            <person name="Makarenko M."/>
            <person name="Klepikova A."/>
            <person name="Omelchenko D."/>
            <person name="Novikova G."/>
            <person name="Obukhova E."/>
            <person name="Bogdanov V."/>
            <person name="Penin A."/>
            <person name="Logacheva M."/>
        </authorList>
    </citation>
    <scope>NUCLEOTIDE SEQUENCE</scope>
    <source>
        <strain evidence="3">Hsosn_3</strain>
        <tissue evidence="3">Leaf</tissue>
    </source>
</reference>
<protein>
    <recommendedName>
        <fullName evidence="2">HAT C-terminal dimerisation domain-containing protein</fullName>
    </recommendedName>
</protein>
<feature type="region of interest" description="Disordered" evidence="1">
    <location>
        <begin position="1"/>
        <end position="58"/>
    </location>
</feature>
<dbReference type="PANTHER" id="PTHR46481">
    <property type="entry name" value="ZINC FINGER BED DOMAIN-CONTAINING PROTEIN 4"/>
    <property type="match status" value="1"/>
</dbReference>
<dbReference type="SUPFAM" id="SSF53098">
    <property type="entry name" value="Ribonuclease H-like"/>
    <property type="match status" value="1"/>
</dbReference>
<reference evidence="3" key="2">
    <citation type="submission" date="2023-05" db="EMBL/GenBank/DDBJ databases">
        <authorList>
            <person name="Schelkunov M.I."/>
        </authorList>
    </citation>
    <scope>NUCLEOTIDE SEQUENCE</scope>
    <source>
        <strain evidence="3">Hsosn_3</strain>
        <tissue evidence="3">Leaf</tissue>
    </source>
</reference>
<comment type="caution">
    <text evidence="3">The sequence shown here is derived from an EMBL/GenBank/DDBJ whole genome shotgun (WGS) entry which is preliminary data.</text>
</comment>
<accession>A0AAD8IBA6</accession>
<gene>
    <name evidence="3" type="ORF">POM88_020392</name>
</gene>
<dbReference type="SUPFAM" id="SSF57667">
    <property type="entry name" value="beta-beta-alpha zinc fingers"/>
    <property type="match status" value="1"/>
</dbReference>
<dbReference type="InterPro" id="IPR012337">
    <property type="entry name" value="RNaseH-like_sf"/>
</dbReference>
<name>A0AAD8IBA6_9APIA</name>
<dbReference type="Pfam" id="PF05699">
    <property type="entry name" value="Dimer_Tnp_hAT"/>
    <property type="match status" value="1"/>
</dbReference>
<evidence type="ECO:0000313" key="3">
    <source>
        <dbReference type="EMBL" id="KAK1382657.1"/>
    </source>
</evidence>
<dbReference type="InterPro" id="IPR052035">
    <property type="entry name" value="ZnF_BED_domain_contain"/>
</dbReference>
<organism evidence="3 4">
    <name type="scientific">Heracleum sosnowskyi</name>
    <dbReference type="NCBI Taxonomy" id="360622"/>
    <lineage>
        <taxon>Eukaryota</taxon>
        <taxon>Viridiplantae</taxon>
        <taxon>Streptophyta</taxon>
        <taxon>Embryophyta</taxon>
        <taxon>Tracheophyta</taxon>
        <taxon>Spermatophyta</taxon>
        <taxon>Magnoliopsida</taxon>
        <taxon>eudicotyledons</taxon>
        <taxon>Gunneridae</taxon>
        <taxon>Pentapetalae</taxon>
        <taxon>asterids</taxon>
        <taxon>campanulids</taxon>
        <taxon>Apiales</taxon>
        <taxon>Apiaceae</taxon>
        <taxon>Apioideae</taxon>
        <taxon>apioid superclade</taxon>
        <taxon>Tordylieae</taxon>
        <taxon>Tordyliinae</taxon>
        <taxon>Heracleum</taxon>
    </lineage>
</organism>
<dbReference type="AlphaFoldDB" id="A0AAD8IBA6"/>
<dbReference type="PANTHER" id="PTHR46481:SF6">
    <property type="entry name" value="ZINC FINGER BED DOMAIN-CONTAINING PROTEIN RICESLEEPER 2-LIKE"/>
    <property type="match status" value="1"/>
</dbReference>
<dbReference type="InterPro" id="IPR008906">
    <property type="entry name" value="HATC_C_dom"/>
</dbReference>
<dbReference type="Proteomes" id="UP001237642">
    <property type="component" value="Unassembled WGS sequence"/>
</dbReference>
<feature type="compositionally biased region" description="Polar residues" evidence="1">
    <location>
        <begin position="29"/>
        <end position="38"/>
    </location>
</feature>